<evidence type="ECO:0000259" key="3">
    <source>
        <dbReference type="Pfam" id="PF07732"/>
    </source>
</evidence>
<feature type="domain" description="Plastocyanin-like" evidence="3">
    <location>
        <begin position="114"/>
        <end position="196"/>
    </location>
</feature>
<dbReference type="InterPro" id="IPR011707">
    <property type="entry name" value="Cu-oxidase-like_N"/>
</dbReference>
<accession>A0AAE3HIE8</accession>
<dbReference type="GO" id="GO:0016491">
    <property type="term" value="F:oxidoreductase activity"/>
    <property type="evidence" value="ECO:0007669"/>
    <property type="project" value="InterPro"/>
</dbReference>
<evidence type="ECO:0000256" key="1">
    <source>
        <dbReference type="ARBA" id="ARBA00010609"/>
    </source>
</evidence>
<reference evidence="4" key="1">
    <citation type="submission" date="2022-07" db="EMBL/GenBank/DDBJ databases">
        <title>Enhanced cultured diversity of the mouse gut microbiota enables custom-made synthetic communities.</title>
        <authorList>
            <person name="Afrizal A."/>
        </authorList>
    </citation>
    <scope>NUCLEOTIDE SEQUENCE</scope>
    <source>
        <strain evidence="4">DSM 28593</strain>
    </source>
</reference>
<evidence type="ECO:0000259" key="2">
    <source>
        <dbReference type="Pfam" id="PF07731"/>
    </source>
</evidence>
<dbReference type="InterPro" id="IPR011706">
    <property type="entry name" value="Cu-oxidase_C"/>
</dbReference>
<proteinExistence type="inferred from homology"/>
<dbReference type="CDD" id="cd13868">
    <property type="entry name" value="CuRO_2_CotA_like"/>
    <property type="match status" value="1"/>
</dbReference>
<dbReference type="Pfam" id="PF07731">
    <property type="entry name" value="Cu-oxidase_2"/>
    <property type="match status" value="1"/>
</dbReference>
<dbReference type="Gene3D" id="2.60.40.420">
    <property type="entry name" value="Cupredoxins - blue copper proteins"/>
    <property type="match status" value="3"/>
</dbReference>
<dbReference type="EMBL" id="JANKAS010000019">
    <property type="protein sequence ID" value="MCR1900097.1"/>
    <property type="molecule type" value="Genomic_DNA"/>
</dbReference>
<dbReference type="Pfam" id="PF07732">
    <property type="entry name" value="Cu-oxidase_3"/>
    <property type="match status" value="2"/>
</dbReference>
<dbReference type="InterPro" id="IPR008972">
    <property type="entry name" value="Cupredoxin"/>
</dbReference>
<evidence type="ECO:0000313" key="4">
    <source>
        <dbReference type="EMBL" id="MCR1900097.1"/>
    </source>
</evidence>
<keyword evidence="5" id="KW-1185">Reference proteome</keyword>
<organism evidence="4 5">
    <name type="scientific">Irregularibacter muris</name>
    <dbReference type="NCBI Taxonomy" id="1796619"/>
    <lineage>
        <taxon>Bacteria</taxon>
        <taxon>Bacillati</taxon>
        <taxon>Bacillota</taxon>
        <taxon>Clostridia</taxon>
        <taxon>Eubacteriales</taxon>
        <taxon>Eubacteriaceae</taxon>
        <taxon>Irregularibacter</taxon>
    </lineage>
</organism>
<evidence type="ECO:0000313" key="5">
    <source>
        <dbReference type="Proteomes" id="UP001205748"/>
    </source>
</evidence>
<dbReference type="GO" id="GO:0005507">
    <property type="term" value="F:copper ion binding"/>
    <property type="evidence" value="ECO:0007669"/>
    <property type="project" value="InterPro"/>
</dbReference>
<dbReference type="PANTHER" id="PTHR48267:SF1">
    <property type="entry name" value="BILIRUBIN OXIDASE"/>
    <property type="match status" value="1"/>
</dbReference>
<gene>
    <name evidence="4" type="ORF">NSA47_14100</name>
</gene>
<name>A0AAE3HIE8_9FIRM</name>
<comment type="caution">
    <text evidence="4">The sequence shown here is derived from an EMBL/GenBank/DDBJ whole genome shotgun (WGS) entry which is preliminary data.</text>
</comment>
<dbReference type="CDD" id="cd13844">
    <property type="entry name" value="CuRO_1_BOD_CotA_like"/>
    <property type="match status" value="1"/>
</dbReference>
<protein>
    <submittedName>
        <fullName evidence="4">Multicopper oxidase domain-containing protein</fullName>
    </submittedName>
</protein>
<dbReference type="InterPro" id="IPR045087">
    <property type="entry name" value="Cu-oxidase_fam"/>
</dbReference>
<dbReference type="RefSeq" id="WP_257533079.1">
    <property type="nucleotide sequence ID" value="NZ_JANKAS010000019.1"/>
</dbReference>
<dbReference type="Proteomes" id="UP001205748">
    <property type="component" value="Unassembled WGS sequence"/>
</dbReference>
<sequence length="544" mass="62924">MKDYTDIMYETKVDPSNPETIPKFVDPLPIPKVAIPYGFDDYSIEKETFYNIVMKETKHKFHRSFPWTKVWGYNGTYPGPTIEAEKDVPIKVAWKNQLPKKHLLPVDHTLHGSINSPDVRTVVHVHGANVASDSDGHPEAWYTHNYNHVGQTFERKVYEYTNHQPSATMWYHDHAIGITRLNVYAGLAGFYILRDELEKRLNLPSDDYEIPLLIQDKTFNVDGSLYYPDNATPEVPHPIPSTPSFFFGETIAVNGKLWPYLNVEPRKYRFRILNGSNTRAYDLQLDNGEKFHQIGTDLGLLHHSIEIESFTLEPAERIDLIIDFSKYKGRNITLINSNAGAVGSPHTGFIMKFKVDDYCQSKDTSIIPDELFPYHPMNPALATKQRTMTLAAKDDPHYEGRVQHLLNDRMWSDPVTEIVELDTIEIWHIRNTFQFPHPVHVHLVPFQILGRKPVTDSDFDENGNYRFDPTNPEDFEKLNKPFPYEDGLKDTVRAEPGEVTSIMMHFKEHVGDYVWHCHILEHEDNDMMRPLKVVERVVENCPTK</sequence>
<feature type="domain" description="Plastocyanin-like" evidence="3">
    <location>
        <begin position="68"/>
        <end position="104"/>
    </location>
</feature>
<dbReference type="PANTHER" id="PTHR48267">
    <property type="entry name" value="CUPREDOXIN SUPERFAMILY PROTEIN"/>
    <property type="match status" value="1"/>
</dbReference>
<dbReference type="SUPFAM" id="SSF49503">
    <property type="entry name" value="Cupredoxins"/>
    <property type="match status" value="3"/>
</dbReference>
<dbReference type="AlphaFoldDB" id="A0AAE3HIE8"/>
<comment type="similarity">
    <text evidence="1">Belongs to the multicopper oxidase family.</text>
</comment>
<feature type="domain" description="Plastocyanin-like" evidence="2">
    <location>
        <begin position="398"/>
        <end position="534"/>
    </location>
</feature>